<dbReference type="Proteomes" id="UP000243688">
    <property type="component" value="Unassembled WGS sequence"/>
</dbReference>
<organism evidence="2 3">
    <name type="scientific">Candidatus Reconcilbacillus cellulovorans</name>
    <dbReference type="NCBI Taxonomy" id="1906605"/>
    <lineage>
        <taxon>Bacteria</taxon>
        <taxon>Bacillati</taxon>
        <taxon>Bacillota</taxon>
        <taxon>Bacilli</taxon>
        <taxon>Bacillales</taxon>
        <taxon>Paenibacillaceae</taxon>
        <taxon>Candidatus Reconcilbacillus</taxon>
    </lineage>
</organism>
<dbReference type="AlphaFoldDB" id="A0A2A6DWT5"/>
<evidence type="ECO:0000313" key="2">
    <source>
        <dbReference type="EMBL" id="PDO09224.1"/>
    </source>
</evidence>
<name>A0A2A6DWT5_9BACL</name>
<evidence type="ECO:0000256" key="1">
    <source>
        <dbReference type="SAM" id="MobiDB-lite"/>
    </source>
</evidence>
<accession>A0A2A6DWT5</accession>
<dbReference type="EMBL" id="MOXJ01000057">
    <property type="protein sequence ID" value="PDO09224.1"/>
    <property type="molecule type" value="Genomic_DNA"/>
</dbReference>
<gene>
    <name evidence="2" type="ORF">BLM47_13750</name>
</gene>
<feature type="region of interest" description="Disordered" evidence="1">
    <location>
        <begin position="71"/>
        <end position="92"/>
    </location>
</feature>
<protein>
    <submittedName>
        <fullName evidence="2">Uncharacterized protein</fullName>
    </submittedName>
</protein>
<evidence type="ECO:0000313" key="3">
    <source>
        <dbReference type="Proteomes" id="UP000243688"/>
    </source>
</evidence>
<reference evidence="2 3" key="1">
    <citation type="submission" date="2016-12" db="EMBL/GenBank/DDBJ databases">
        <title>Candidatus Reconcilibacillus cellulovorans genome.</title>
        <authorList>
            <person name="Kolinko S."/>
            <person name="Wu Y.-W."/>
            <person name="Tachea F."/>
            <person name="Denzel E."/>
            <person name="Hiras J."/>
            <person name="Baecker N."/>
            <person name="Chan L.J."/>
            <person name="Eichorst S.A."/>
            <person name="Frey D."/>
            <person name="Adams P.D."/>
            <person name="Pray T."/>
            <person name="Tanjore D."/>
            <person name="Petzold C.J."/>
            <person name="Gladden J.M."/>
            <person name="Simmons B.A."/>
            <person name="Singer S.W."/>
        </authorList>
    </citation>
    <scope>NUCLEOTIDE SEQUENCE [LARGE SCALE GENOMIC DNA]</scope>
    <source>
        <strain evidence="2">JTherm</strain>
    </source>
</reference>
<proteinExistence type="predicted"/>
<sequence>MQLNPVQQAALAQFPIIDKALKEKLQEGFKLRTFKYDRVELTNHETLYITLEKGYETFFLRQSKGSYAGNGYSHPMFGREGETGQFIDTESV</sequence>
<comment type="caution">
    <text evidence="2">The sequence shown here is derived from an EMBL/GenBank/DDBJ whole genome shotgun (WGS) entry which is preliminary data.</text>
</comment>